<evidence type="ECO:0000313" key="2">
    <source>
        <dbReference type="Proteomes" id="UP001611075"/>
    </source>
</evidence>
<dbReference type="Proteomes" id="UP001611075">
    <property type="component" value="Unassembled WGS sequence"/>
</dbReference>
<gene>
    <name evidence="1" type="ORF">ACH4OY_16120</name>
</gene>
<evidence type="ECO:0000313" key="1">
    <source>
        <dbReference type="EMBL" id="MFI0794190.1"/>
    </source>
</evidence>
<comment type="caution">
    <text evidence="1">The sequence shown here is derived from an EMBL/GenBank/DDBJ whole genome shotgun (WGS) entry which is preliminary data.</text>
</comment>
<dbReference type="RefSeq" id="WP_396680289.1">
    <property type="nucleotide sequence ID" value="NZ_JBIRPU010000010.1"/>
</dbReference>
<accession>A0ABW7SKH1</accession>
<name>A0ABW7SKH1_9ACTN</name>
<organism evidence="1 2">
    <name type="scientific">Micromonospora rubida</name>
    <dbReference type="NCBI Taxonomy" id="2697657"/>
    <lineage>
        <taxon>Bacteria</taxon>
        <taxon>Bacillati</taxon>
        <taxon>Actinomycetota</taxon>
        <taxon>Actinomycetes</taxon>
        <taxon>Micromonosporales</taxon>
        <taxon>Micromonosporaceae</taxon>
        <taxon>Micromonospora</taxon>
    </lineage>
</organism>
<dbReference type="EMBL" id="JBIRPU010000010">
    <property type="protein sequence ID" value="MFI0794190.1"/>
    <property type="molecule type" value="Genomic_DNA"/>
</dbReference>
<sequence>MSRKVDAEQTQRVMLNLHDWRGDLVVLRKQFDDWPIAGLKELAAVTRDGAIIRIIRRG</sequence>
<dbReference type="Gene3D" id="3.40.1350.120">
    <property type="match status" value="1"/>
</dbReference>
<protein>
    <recommendedName>
        <fullName evidence="3">tRNA nuclease CdiA C-terminal domain-containing protein</fullName>
    </recommendedName>
</protein>
<evidence type="ECO:0008006" key="3">
    <source>
        <dbReference type="Google" id="ProtNLM"/>
    </source>
</evidence>
<proteinExistence type="predicted"/>
<reference evidence="1 2" key="1">
    <citation type="submission" date="2024-10" db="EMBL/GenBank/DDBJ databases">
        <title>The Natural Products Discovery Center: Release of the First 8490 Sequenced Strains for Exploring Actinobacteria Biosynthetic Diversity.</title>
        <authorList>
            <person name="Kalkreuter E."/>
            <person name="Kautsar S.A."/>
            <person name="Yang D."/>
            <person name="Bader C.D."/>
            <person name="Teijaro C.N."/>
            <person name="Fluegel L."/>
            <person name="Davis C.M."/>
            <person name="Simpson J.R."/>
            <person name="Lauterbach L."/>
            <person name="Steele A.D."/>
            <person name="Gui C."/>
            <person name="Meng S."/>
            <person name="Li G."/>
            <person name="Viehrig K."/>
            <person name="Ye F."/>
            <person name="Su P."/>
            <person name="Kiefer A.F."/>
            <person name="Nichols A."/>
            <person name="Cepeda A.J."/>
            <person name="Yan W."/>
            <person name="Fan B."/>
            <person name="Jiang Y."/>
            <person name="Adhikari A."/>
            <person name="Zheng C.-J."/>
            <person name="Schuster L."/>
            <person name="Cowan T.M."/>
            <person name="Smanski M.J."/>
            <person name="Chevrette M.G."/>
            <person name="De Carvalho L.P.S."/>
            <person name="Shen B."/>
        </authorList>
    </citation>
    <scope>NUCLEOTIDE SEQUENCE [LARGE SCALE GENOMIC DNA]</scope>
    <source>
        <strain evidence="1 2">NPDC021253</strain>
    </source>
</reference>
<keyword evidence="2" id="KW-1185">Reference proteome</keyword>